<dbReference type="Pfam" id="PF00596">
    <property type="entry name" value="Aldolase_II"/>
    <property type="match status" value="1"/>
</dbReference>
<evidence type="ECO:0000313" key="11">
    <source>
        <dbReference type="Proteomes" id="UP000515312"/>
    </source>
</evidence>
<dbReference type="NCBIfam" id="NF009003">
    <property type="entry name" value="PRK12348.1"/>
    <property type="match status" value="1"/>
</dbReference>
<evidence type="ECO:0000256" key="5">
    <source>
        <dbReference type="ARBA" id="ARBA00022723"/>
    </source>
</evidence>
<comment type="cofactor">
    <cofactor evidence="2">
        <name>Zn(2+)</name>
        <dbReference type="ChEBI" id="CHEBI:29105"/>
    </cofactor>
</comment>
<sequence length="230" mass="25063">MLDDLRAQVLEANLELVRRGLVLYTFGNVSGIDRQTGLVAIKPSGVPYESMHAGHMVITDLDGKIVEGDLRPSSDLATHLLLYREFPKIGAVVHTHSEYATAWAQAGRSIPAYGTTHADYFYGPVPVTDEITADDINGDYVHNTGLAIVRRFRDLDPEAVPAVLVAGHAPFCWGRTPADAAHNAVVLEAVARMAFYTTALNPECKGVSQALLDRHYFRKHGAHATYGQKG</sequence>
<dbReference type="InterPro" id="IPR001303">
    <property type="entry name" value="Aldolase_II/adducin_N"/>
</dbReference>
<dbReference type="GO" id="GO:0019323">
    <property type="term" value="P:pentose catabolic process"/>
    <property type="evidence" value="ECO:0007669"/>
    <property type="project" value="TreeGrafter"/>
</dbReference>
<dbReference type="GO" id="GO:0046872">
    <property type="term" value="F:metal ion binding"/>
    <property type="evidence" value="ECO:0007669"/>
    <property type="project" value="UniProtKB-KW"/>
</dbReference>
<comment type="catalytic activity">
    <reaction evidence="1">
        <text>L-ribulose 5-phosphate = D-xylulose 5-phosphate</text>
        <dbReference type="Rhea" id="RHEA:22368"/>
        <dbReference type="ChEBI" id="CHEBI:57737"/>
        <dbReference type="ChEBI" id="CHEBI:58226"/>
        <dbReference type="EC" id="5.1.3.4"/>
    </reaction>
</comment>
<evidence type="ECO:0000259" key="9">
    <source>
        <dbReference type="SMART" id="SM01007"/>
    </source>
</evidence>
<evidence type="ECO:0000313" key="10">
    <source>
        <dbReference type="EMBL" id="QNI32682.1"/>
    </source>
</evidence>
<reference evidence="10 11" key="1">
    <citation type="submission" date="2020-08" db="EMBL/GenBank/DDBJ databases">
        <title>Edaphobacter telluris sp. nov. and Acidobacterium dinghuensis sp. nov., two acidobacteria isolated from forest soil.</title>
        <authorList>
            <person name="Fu J."/>
            <person name="Qiu L."/>
        </authorList>
    </citation>
    <scope>NUCLEOTIDE SEQUENCE [LARGE SCALE GENOMIC DNA]</scope>
    <source>
        <strain evidence="10">4Y35</strain>
    </source>
</reference>
<protein>
    <recommendedName>
        <fullName evidence="4">L-ribulose-5-phosphate 4-epimerase</fullName>
        <ecNumber evidence="4">5.1.3.4</ecNumber>
    </recommendedName>
</protein>
<dbReference type="GO" id="GO:0005829">
    <property type="term" value="C:cytosol"/>
    <property type="evidence" value="ECO:0007669"/>
    <property type="project" value="TreeGrafter"/>
</dbReference>
<keyword evidence="7" id="KW-0413">Isomerase</keyword>
<proteinExistence type="inferred from homology"/>
<evidence type="ECO:0000256" key="2">
    <source>
        <dbReference type="ARBA" id="ARBA00001947"/>
    </source>
</evidence>
<keyword evidence="5" id="KW-0479">Metal-binding</keyword>
<feature type="domain" description="Class II aldolase/adducin N-terminal" evidence="9">
    <location>
        <begin position="7"/>
        <end position="195"/>
    </location>
</feature>
<dbReference type="RefSeq" id="WP_186743636.1">
    <property type="nucleotide sequence ID" value="NZ_CP060394.1"/>
</dbReference>
<dbReference type="GO" id="GO:0008742">
    <property type="term" value="F:L-ribulose-phosphate 4-epimerase activity"/>
    <property type="evidence" value="ECO:0007669"/>
    <property type="project" value="UniProtKB-EC"/>
</dbReference>
<evidence type="ECO:0000256" key="4">
    <source>
        <dbReference type="ARBA" id="ARBA00013186"/>
    </source>
</evidence>
<dbReference type="PANTHER" id="PTHR22789:SF8">
    <property type="entry name" value="L-RIBULOSE-5-PHOSPHATE 4-EPIMERASE SGBE"/>
    <property type="match status" value="1"/>
</dbReference>
<dbReference type="AlphaFoldDB" id="A0A7G8BJG2"/>
<evidence type="ECO:0000256" key="7">
    <source>
        <dbReference type="ARBA" id="ARBA00023235"/>
    </source>
</evidence>
<keyword evidence="6" id="KW-0862">Zinc</keyword>
<dbReference type="FunFam" id="3.40.225.10:FF:000001">
    <property type="entry name" value="L-ribulose-5-phosphate 4-epimerase UlaF"/>
    <property type="match status" value="1"/>
</dbReference>
<dbReference type="Proteomes" id="UP000515312">
    <property type="component" value="Chromosome"/>
</dbReference>
<dbReference type="EMBL" id="CP060394">
    <property type="protein sequence ID" value="QNI32682.1"/>
    <property type="molecule type" value="Genomic_DNA"/>
</dbReference>
<dbReference type="PANTHER" id="PTHR22789">
    <property type="entry name" value="FUCULOSE PHOSPHATE ALDOLASE"/>
    <property type="match status" value="1"/>
</dbReference>
<organism evidence="10 11">
    <name type="scientific">Alloacidobacterium dinghuense</name>
    <dbReference type="NCBI Taxonomy" id="2763107"/>
    <lineage>
        <taxon>Bacteria</taxon>
        <taxon>Pseudomonadati</taxon>
        <taxon>Acidobacteriota</taxon>
        <taxon>Terriglobia</taxon>
        <taxon>Terriglobales</taxon>
        <taxon>Acidobacteriaceae</taxon>
        <taxon>Alloacidobacterium</taxon>
    </lineage>
</organism>
<evidence type="ECO:0000256" key="3">
    <source>
        <dbReference type="ARBA" id="ARBA00010037"/>
    </source>
</evidence>
<keyword evidence="11" id="KW-1185">Reference proteome</keyword>
<evidence type="ECO:0000256" key="6">
    <source>
        <dbReference type="ARBA" id="ARBA00022833"/>
    </source>
</evidence>
<name>A0A7G8BJG2_9BACT</name>
<keyword evidence="8" id="KW-0119">Carbohydrate metabolism</keyword>
<dbReference type="KEGG" id="adin:H7849_01305"/>
<evidence type="ECO:0000256" key="1">
    <source>
        <dbReference type="ARBA" id="ARBA00001726"/>
    </source>
</evidence>
<dbReference type="EC" id="5.1.3.4" evidence="4"/>
<dbReference type="InterPro" id="IPR036409">
    <property type="entry name" value="Aldolase_II/adducin_N_sf"/>
</dbReference>
<evidence type="ECO:0000256" key="8">
    <source>
        <dbReference type="ARBA" id="ARBA00023277"/>
    </source>
</evidence>
<dbReference type="SUPFAM" id="SSF53639">
    <property type="entry name" value="AraD/HMP-PK domain-like"/>
    <property type="match status" value="1"/>
</dbReference>
<dbReference type="NCBIfam" id="NF006047">
    <property type="entry name" value="PRK08193.1"/>
    <property type="match status" value="1"/>
</dbReference>
<dbReference type="GO" id="GO:0016832">
    <property type="term" value="F:aldehyde-lyase activity"/>
    <property type="evidence" value="ECO:0007669"/>
    <property type="project" value="TreeGrafter"/>
</dbReference>
<dbReference type="SMART" id="SM01007">
    <property type="entry name" value="Aldolase_II"/>
    <property type="match status" value="1"/>
</dbReference>
<accession>A0A7G8BJG2</accession>
<gene>
    <name evidence="10" type="ORF">H7849_01305</name>
</gene>
<dbReference type="Gene3D" id="3.40.225.10">
    <property type="entry name" value="Class II aldolase/adducin N-terminal domain"/>
    <property type="match status" value="1"/>
</dbReference>
<dbReference type="InterPro" id="IPR050197">
    <property type="entry name" value="Aldolase_class_II_sugar_metab"/>
</dbReference>
<comment type="similarity">
    <text evidence="3">Belongs to the aldolase class II family. AraD/FucA subfamily.</text>
</comment>